<evidence type="ECO:0000256" key="1">
    <source>
        <dbReference type="SAM" id="MobiDB-lite"/>
    </source>
</evidence>
<organism evidence="2 3">
    <name type="scientific">Willisornis vidua</name>
    <name type="common">Xingu scale-backed antbird</name>
    <dbReference type="NCBI Taxonomy" id="1566151"/>
    <lineage>
        <taxon>Eukaryota</taxon>
        <taxon>Metazoa</taxon>
        <taxon>Chordata</taxon>
        <taxon>Craniata</taxon>
        <taxon>Vertebrata</taxon>
        <taxon>Euteleostomi</taxon>
        <taxon>Archelosauria</taxon>
        <taxon>Archosauria</taxon>
        <taxon>Dinosauria</taxon>
        <taxon>Saurischia</taxon>
        <taxon>Theropoda</taxon>
        <taxon>Coelurosauria</taxon>
        <taxon>Aves</taxon>
        <taxon>Neognathae</taxon>
        <taxon>Neoaves</taxon>
        <taxon>Telluraves</taxon>
        <taxon>Australaves</taxon>
        <taxon>Passeriformes</taxon>
        <taxon>Thamnophilidae</taxon>
        <taxon>Willisornis</taxon>
    </lineage>
</organism>
<gene>
    <name evidence="2" type="ORF">WISP_07599</name>
</gene>
<reference evidence="2" key="1">
    <citation type="submission" date="2019-10" db="EMBL/GenBank/DDBJ databases">
        <authorList>
            <person name="Soares A.E.R."/>
            <person name="Aleixo A."/>
            <person name="Schneider P."/>
            <person name="Miyaki C.Y."/>
            <person name="Schneider M.P."/>
            <person name="Mello C."/>
            <person name="Vasconcelos A.T.R."/>
        </authorList>
    </citation>
    <scope>NUCLEOTIDE SEQUENCE</scope>
    <source>
        <tissue evidence="2">Muscle</tissue>
    </source>
</reference>
<accession>A0ABQ9DXR2</accession>
<name>A0ABQ9DXR2_9PASS</name>
<dbReference type="EMBL" id="WHWB01031965">
    <property type="protein sequence ID" value="KAJ7427372.1"/>
    <property type="molecule type" value="Genomic_DNA"/>
</dbReference>
<proteinExistence type="predicted"/>
<dbReference type="Proteomes" id="UP001145742">
    <property type="component" value="Unassembled WGS sequence"/>
</dbReference>
<keyword evidence="3" id="KW-1185">Reference proteome</keyword>
<evidence type="ECO:0000313" key="2">
    <source>
        <dbReference type="EMBL" id="KAJ7427372.1"/>
    </source>
</evidence>
<feature type="region of interest" description="Disordered" evidence="1">
    <location>
        <begin position="170"/>
        <end position="189"/>
    </location>
</feature>
<protein>
    <submittedName>
        <fullName evidence="2">Uncharacterized protein</fullName>
    </submittedName>
</protein>
<comment type="caution">
    <text evidence="2">The sequence shown here is derived from an EMBL/GenBank/DDBJ whole genome shotgun (WGS) entry which is preliminary data.</text>
</comment>
<evidence type="ECO:0000313" key="3">
    <source>
        <dbReference type="Proteomes" id="UP001145742"/>
    </source>
</evidence>
<sequence>MAWSDRTREEIFPYEGGEALAQVTQRSCGTEKAPLLPKSIQDQTWDLLPTCLAASLGELPSNQLSEQDIALELQLSFALLLQKTHSTYRAKPVSGGAVMVPTSCSGQSSAAKGPEVTPGFEVPPQYQHRAMGTVLVPPATLRLIQAGRHCPPRPSGHTWAHVQPACAQVDKQRSGQISSGGRGPGHRGTAVMSALAANPNNPVVFFDVTIGGQAGDRGERPCPGRECGINGRVGTLSG</sequence>